<gene>
    <name evidence="4" type="ORF">BDZ90DRAFT_235622</name>
</gene>
<keyword evidence="5" id="KW-1185">Reference proteome</keyword>
<dbReference type="RefSeq" id="XP_025364967.1">
    <property type="nucleotide sequence ID" value="XM_025507268.1"/>
</dbReference>
<keyword evidence="2" id="KW-0962">Peroxisome biogenesis</keyword>
<evidence type="ECO:0000256" key="3">
    <source>
        <dbReference type="SAM" id="MobiDB-lite"/>
    </source>
</evidence>
<evidence type="ECO:0000313" key="4">
    <source>
        <dbReference type="EMBL" id="PWN30355.1"/>
    </source>
</evidence>
<dbReference type="GO" id="GO:0005778">
    <property type="term" value="C:peroxisomal membrane"/>
    <property type="evidence" value="ECO:0007669"/>
    <property type="project" value="UniProtKB-SubCell"/>
</dbReference>
<dbReference type="OrthoDB" id="2021143at2759"/>
<reference evidence="4 5" key="1">
    <citation type="journal article" date="2018" name="Mol. Biol. Evol.">
        <title>Broad Genomic Sampling Reveals a Smut Pathogenic Ancestry of the Fungal Clade Ustilaginomycotina.</title>
        <authorList>
            <person name="Kijpornyongpan T."/>
            <person name="Mondo S.J."/>
            <person name="Barry K."/>
            <person name="Sandor L."/>
            <person name="Lee J."/>
            <person name="Lipzen A."/>
            <person name="Pangilinan J."/>
            <person name="LaButti K."/>
            <person name="Hainaut M."/>
            <person name="Henrissat B."/>
            <person name="Grigoriev I.V."/>
            <person name="Spatafora J.W."/>
            <person name="Aime M.C."/>
        </authorList>
    </citation>
    <scope>NUCLEOTIDE SEQUENCE [LARGE SCALE GENOMIC DNA]</scope>
    <source>
        <strain evidence="4 5">MCA 5214</strain>
    </source>
</reference>
<dbReference type="PANTHER" id="PTHR13299">
    <property type="entry name" value="PEROXISOMAL MEMBRANE PROTEIN PEX16"/>
    <property type="match status" value="1"/>
</dbReference>
<dbReference type="EMBL" id="KZ819662">
    <property type="protein sequence ID" value="PWN30355.1"/>
    <property type="molecule type" value="Genomic_DNA"/>
</dbReference>
<evidence type="ECO:0000313" key="5">
    <source>
        <dbReference type="Proteomes" id="UP000245884"/>
    </source>
</evidence>
<feature type="compositionally biased region" description="Low complexity" evidence="3">
    <location>
        <begin position="266"/>
        <end position="294"/>
    </location>
</feature>
<comment type="similarity">
    <text evidence="1 2">Belongs to the peroxin-16 family.</text>
</comment>
<organism evidence="4 5">
    <name type="scientific">Jaminaea rosea</name>
    <dbReference type="NCBI Taxonomy" id="1569628"/>
    <lineage>
        <taxon>Eukaryota</taxon>
        <taxon>Fungi</taxon>
        <taxon>Dikarya</taxon>
        <taxon>Basidiomycota</taxon>
        <taxon>Ustilaginomycotina</taxon>
        <taxon>Exobasidiomycetes</taxon>
        <taxon>Microstromatales</taxon>
        <taxon>Microstromatales incertae sedis</taxon>
        <taxon>Jaminaea</taxon>
    </lineage>
</organism>
<comment type="subcellular location">
    <subcellularLocation>
        <location evidence="2">Peroxisome membrane</location>
    </subcellularLocation>
</comment>
<name>A0A316V4H9_9BASI</name>
<evidence type="ECO:0000256" key="2">
    <source>
        <dbReference type="RuleBase" id="RU365003"/>
    </source>
</evidence>
<dbReference type="PANTHER" id="PTHR13299:SF0">
    <property type="entry name" value="PEROXISOMAL MEMBRANE PROTEIN PEX16"/>
    <property type="match status" value="1"/>
</dbReference>
<feature type="compositionally biased region" description="Acidic residues" evidence="3">
    <location>
        <begin position="295"/>
        <end position="310"/>
    </location>
</feature>
<sequence length="522" mass="57228">MVIKAYELFLLSNASQITAVESSLRSLTYFLPGRFKDAELAGEAIYSGMNLLGLYHDEILKSLVIYRDVSGSAAPRASSSAAGAATSPDSVPLLPYTPSPHARYTNHYSNSSPTYKLLARLLVVIGYTELLAEMVARRRLPSQKAWDVVLAIEGVKASLRLALYHLTSTRLTIEPPIPEREVDPEMLQKERNEALLSRAAGQVVPSSSSSAVSLPAAVPPAGSKKTWTGTRTKLVRPTLASLRSRTPRSVVDPVTGQPSDPPSRPPNSRSGSRSGPSSSRSHSISGLSSSGGSESDSESESDSDSSEETLVDPATGATTTSTVQPWTDNNINDYLTSKALTREDVMKPLELVRPLGPSKRAVLSEYLWVLRPLFYVVALKKWGTRRWEPWTISLGIEYLSHSLRQSAYASPLLAGKDQQGGILSPMLMGIMSAHPLLKIVARLVQSSTSAPKPRSAVEEAEWAKRRRAFVWYLLRGPIWHMYTRVKVQGLCDKFEGRMLLGILAAMVREYVPLVDDLYFYVN</sequence>
<proteinExistence type="inferred from homology"/>
<dbReference type="STRING" id="1569628.A0A316V4H9"/>
<feature type="compositionally biased region" description="Low complexity" evidence="3">
    <location>
        <begin position="206"/>
        <end position="221"/>
    </location>
</feature>
<keyword evidence="2" id="KW-0576">Peroxisome</keyword>
<feature type="region of interest" description="Disordered" evidence="3">
    <location>
        <begin position="206"/>
        <end position="328"/>
    </location>
</feature>
<feature type="compositionally biased region" description="Polar residues" evidence="3">
    <location>
        <begin position="316"/>
        <end position="328"/>
    </location>
</feature>
<protein>
    <recommendedName>
        <fullName evidence="2">Peroxisomal membrane protein PEX16</fullName>
    </recommendedName>
</protein>
<evidence type="ECO:0000256" key="1">
    <source>
        <dbReference type="ARBA" id="ARBA00009505"/>
    </source>
</evidence>
<accession>A0A316V4H9</accession>
<dbReference type="Pfam" id="PF08610">
    <property type="entry name" value="Pex16"/>
    <property type="match status" value="1"/>
</dbReference>
<dbReference type="InterPro" id="IPR013919">
    <property type="entry name" value="Pex16"/>
</dbReference>
<dbReference type="AlphaFoldDB" id="A0A316V4H9"/>
<dbReference type="GeneID" id="37029091"/>
<dbReference type="Proteomes" id="UP000245884">
    <property type="component" value="Unassembled WGS sequence"/>
</dbReference>
<dbReference type="GO" id="GO:0007031">
    <property type="term" value="P:peroxisome organization"/>
    <property type="evidence" value="ECO:0007669"/>
    <property type="project" value="UniProtKB-KW"/>
</dbReference>